<keyword evidence="12" id="KW-0131">Cell cycle</keyword>
<dbReference type="PROSITE" id="PS00333">
    <property type="entry name" value="DNA_LIGASE_A2"/>
    <property type="match status" value="1"/>
</dbReference>
<comment type="catalytic activity">
    <reaction evidence="13">
        <text>ATP + (deoxyribonucleotide)n-3'-hydroxyl + 5'-phospho-(deoxyribonucleotide)m = (deoxyribonucleotide)n+m + AMP + diphosphate.</text>
        <dbReference type="EC" id="6.5.1.1"/>
    </reaction>
</comment>
<dbReference type="InterPro" id="IPR012310">
    <property type="entry name" value="DNA_ligase_ATP-dep_cent"/>
</dbReference>
<evidence type="ECO:0000256" key="15">
    <source>
        <dbReference type="ARBA" id="ARBA00074842"/>
    </source>
</evidence>
<evidence type="ECO:0000256" key="3">
    <source>
        <dbReference type="ARBA" id="ARBA00022618"/>
    </source>
</evidence>
<dbReference type="AlphaFoldDB" id="A0A538UBN9"/>
<dbReference type="GO" id="GO:0051301">
    <property type="term" value="P:cell division"/>
    <property type="evidence" value="ECO:0007669"/>
    <property type="project" value="UniProtKB-KW"/>
</dbReference>
<evidence type="ECO:0000256" key="7">
    <source>
        <dbReference type="ARBA" id="ARBA00022763"/>
    </source>
</evidence>
<evidence type="ECO:0000256" key="9">
    <source>
        <dbReference type="ARBA" id="ARBA00022842"/>
    </source>
</evidence>
<dbReference type="SUPFAM" id="SSF56091">
    <property type="entry name" value="DNA ligase/mRNA capping enzyme, catalytic domain"/>
    <property type="match status" value="1"/>
</dbReference>
<dbReference type="SUPFAM" id="SSF50249">
    <property type="entry name" value="Nucleic acid-binding proteins"/>
    <property type="match status" value="1"/>
</dbReference>
<dbReference type="PANTHER" id="PTHR45674:SF13">
    <property type="entry name" value="DNA LIGASE-RELATED"/>
    <property type="match status" value="1"/>
</dbReference>
<evidence type="ECO:0000256" key="5">
    <source>
        <dbReference type="ARBA" id="ARBA00022723"/>
    </source>
</evidence>
<evidence type="ECO:0000256" key="10">
    <source>
        <dbReference type="ARBA" id="ARBA00023172"/>
    </source>
</evidence>
<dbReference type="InterPro" id="IPR016059">
    <property type="entry name" value="DNA_ligase_ATP-dep_CS"/>
</dbReference>
<evidence type="ECO:0000256" key="6">
    <source>
        <dbReference type="ARBA" id="ARBA00022741"/>
    </source>
</evidence>
<feature type="domain" description="ATP-dependent DNA ligase family profile" evidence="16">
    <location>
        <begin position="91"/>
        <end position="204"/>
    </location>
</feature>
<dbReference type="PANTHER" id="PTHR45674">
    <property type="entry name" value="DNA LIGASE 1/3 FAMILY MEMBER"/>
    <property type="match status" value="1"/>
</dbReference>
<evidence type="ECO:0000259" key="16">
    <source>
        <dbReference type="PROSITE" id="PS50160"/>
    </source>
</evidence>
<organism evidence="17 18">
    <name type="scientific">Eiseniibacteriota bacterium</name>
    <dbReference type="NCBI Taxonomy" id="2212470"/>
    <lineage>
        <taxon>Bacteria</taxon>
        <taxon>Candidatus Eiseniibacteriota</taxon>
    </lineage>
</organism>
<name>A0A538UBN9_UNCEI</name>
<keyword evidence="6" id="KW-0547">Nucleotide-binding</keyword>
<sequence length="307" mass="34117">LEYKVDVARVQVHKSGDLVRVFSRLLNEVTDAVPELVESARALPARALVLDAETLALRESGAPHPFQTTMKRFGRRFEVERLRGELPLTTFAFDLLHRDGEDWFARPARERFAALRAVAPALAVPQIVTAEIGAARRFLDEALARGHEGLMAKSLDAPYEAGGRGSAWLKVKSAHTLDLVVLAAEWGHGRRVGWLSNLHLGARDEAGGFVMLGKTFKGMTDEMLAWQTRRLQEIAVASEGHVVRVRPELVVEVAFGDVQESPRYPGGMALRFARVKRYREDKSPAEADAVETVRAILEGRRRRARAS</sequence>
<gene>
    <name evidence="17" type="ORF">E6K80_00415</name>
</gene>
<dbReference type="FunFam" id="2.40.50.140:FF:000163">
    <property type="entry name" value="Probable DNA ligase"/>
    <property type="match status" value="1"/>
</dbReference>
<comment type="function">
    <text evidence="14">DNA ligase that seals nicks in double-stranded DNA during DNA replication, DNA recombination and DNA repair.</text>
</comment>
<keyword evidence="10" id="KW-0233">DNA recombination</keyword>
<dbReference type="GO" id="GO:0046872">
    <property type="term" value="F:metal ion binding"/>
    <property type="evidence" value="ECO:0007669"/>
    <property type="project" value="UniProtKB-KW"/>
</dbReference>
<keyword evidence="5" id="KW-0479">Metal-binding</keyword>
<evidence type="ECO:0000256" key="11">
    <source>
        <dbReference type="ARBA" id="ARBA00023204"/>
    </source>
</evidence>
<evidence type="ECO:0000256" key="14">
    <source>
        <dbReference type="ARBA" id="ARBA00054532"/>
    </source>
</evidence>
<reference evidence="17 18" key="1">
    <citation type="journal article" date="2019" name="Nat. Microbiol.">
        <title>Mediterranean grassland soil C-N compound turnover is dependent on rainfall and depth, and is mediated by genomically divergent microorganisms.</title>
        <authorList>
            <person name="Diamond S."/>
            <person name="Andeer P.F."/>
            <person name="Li Z."/>
            <person name="Crits-Christoph A."/>
            <person name="Burstein D."/>
            <person name="Anantharaman K."/>
            <person name="Lane K.R."/>
            <person name="Thomas B.C."/>
            <person name="Pan C."/>
            <person name="Northen T.R."/>
            <person name="Banfield J.F."/>
        </authorList>
    </citation>
    <scope>NUCLEOTIDE SEQUENCE [LARGE SCALE GENOMIC DNA]</scope>
    <source>
        <strain evidence="17">WS_10</strain>
    </source>
</reference>
<evidence type="ECO:0000256" key="13">
    <source>
        <dbReference type="ARBA" id="ARBA00034003"/>
    </source>
</evidence>
<keyword evidence="11" id="KW-0234">DNA repair</keyword>
<dbReference type="EC" id="6.5.1.1" evidence="1"/>
<dbReference type="GO" id="GO:0006260">
    <property type="term" value="P:DNA replication"/>
    <property type="evidence" value="ECO:0007669"/>
    <property type="project" value="UniProtKB-KW"/>
</dbReference>
<dbReference type="Pfam" id="PF01068">
    <property type="entry name" value="DNA_ligase_A_M"/>
    <property type="match status" value="1"/>
</dbReference>
<dbReference type="Proteomes" id="UP000319836">
    <property type="component" value="Unassembled WGS sequence"/>
</dbReference>
<dbReference type="Gene3D" id="3.30.470.30">
    <property type="entry name" value="DNA ligase/mRNA capping enzyme"/>
    <property type="match status" value="1"/>
</dbReference>
<evidence type="ECO:0000313" key="18">
    <source>
        <dbReference type="Proteomes" id="UP000319836"/>
    </source>
</evidence>
<keyword evidence="4" id="KW-0235">DNA replication</keyword>
<evidence type="ECO:0000256" key="2">
    <source>
        <dbReference type="ARBA" id="ARBA00022598"/>
    </source>
</evidence>
<keyword evidence="9" id="KW-0460">Magnesium</keyword>
<evidence type="ECO:0000256" key="4">
    <source>
        <dbReference type="ARBA" id="ARBA00022705"/>
    </source>
</evidence>
<dbReference type="Pfam" id="PF04679">
    <property type="entry name" value="DNA_ligase_A_C"/>
    <property type="match status" value="1"/>
</dbReference>
<accession>A0A538UBN9</accession>
<evidence type="ECO:0000256" key="8">
    <source>
        <dbReference type="ARBA" id="ARBA00022840"/>
    </source>
</evidence>
<dbReference type="GO" id="GO:0003910">
    <property type="term" value="F:DNA ligase (ATP) activity"/>
    <property type="evidence" value="ECO:0007669"/>
    <property type="project" value="UniProtKB-EC"/>
</dbReference>
<dbReference type="PROSITE" id="PS50160">
    <property type="entry name" value="DNA_LIGASE_A3"/>
    <property type="match status" value="1"/>
</dbReference>
<keyword evidence="8" id="KW-0067">ATP-binding</keyword>
<evidence type="ECO:0000313" key="17">
    <source>
        <dbReference type="EMBL" id="TMQ73313.1"/>
    </source>
</evidence>
<dbReference type="InterPro" id="IPR012340">
    <property type="entry name" value="NA-bd_OB-fold"/>
</dbReference>
<comment type="caution">
    <text evidence="17">The sequence shown here is derived from an EMBL/GenBank/DDBJ whole genome shotgun (WGS) entry which is preliminary data.</text>
</comment>
<dbReference type="InterPro" id="IPR012309">
    <property type="entry name" value="DNA_ligase_ATP-dep_C"/>
</dbReference>
<dbReference type="GO" id="GO:0006281">
    <property type="term" value="P:DNA repair"/>
    <property type="evidence" value="ECO:0007669"/>
    <property type="project" value="UniProtKB-KW"/>
</dbReference>
<dbReference type="InterPro" id="IPR050191">
    <property type="entry name" value="ATP-dep_DNA_ligase"/>
</dbReference>
<dbReference type="GO" id="GO:0006310">
    <property type="term" value="P:DNA recombination"/>
    <property type="evidence" value="ECO:0007669"/>
    <property type="project" value="UniProtKB-KW"/>
</dbReference>
<dbReference type="Gene3D" id="2.40.50.140">
    <property type="entry name" value="Nucleic acid-binding proteins"/>
    <property type="match status" value="1"/>
</dbReference>
<evidence type="ECO:0000256" key="1">
    <source>
        <dbReference type="ARBA" id="ARBA00012727"/>
    </source>
</evidence>
<keyword evidence="2 17" id="KW-0436">Ligase</keyword>
<keyword evidence="3" id="KW-0132">Cell division</keyword>
<evidence type="ECO:0000256" key="12">
    <source>
        <dbReference type="ARBA" id="ARBA00023306"/>
    </source>
</evidence>
<dbReference type="EMBL" id="VBPA01000011">
    <property type="protein sequence ID" value="TMQ73313.1"/>
    <property type="molecule type" value="Genomic_DNA"/>
</dbReference>
<keyword evidence="7" id="KW-0227">DNA damage</keyword>
<protein>
    <recommendedName>
        <fullName evidence="15">DNA ligase B</fullName>
        <ecNumber evidence="1">6.5.1.1</ecNumber>
    </recommendedName>
</protein>
<feature type="non-terminal residue" evidence="17">
    <location>
        <position position="1"/>
    </location>
</feature>
<dbReference type="CDD" id="cd07972">
    <property type="entry name" value="OBF_DNA_ligase_Arch_LigB"/>
    <property type="match status" value="1"/>
</dbReference>
<dbReference type="GO" id="GO:0005524">
    <property type="term" value="F:ATP binding"/>
    <property type="evidence" value="ECO:0007669"/>
    <property type="project" value="UniProtKB-KW"/>
</dbReference>
<proteinExistence type="predicted"/>